<evidence type="ECO:0000256" key="1">
    <source>
        <dbReference type="ARBA" id="ARBA00004370"/>
    </source>
</evidence>
<keyword evidence="11" id="KW-1185">Reference proteome</keyword>
<accession>A0A7R9YMG6</accession>
<dbReference type="InterPro" id="IPR005804">
    <property type="entry name" value="FA_desaturase_dom"/>
</dbReference>
<keyword evidence="5 6" id="KW-0472">Membrane</keyword>
<reference evidence="9" key="1">
    <citation type="submission" date="2021-01" db="EMBL/GenBank/DDBJ databases">
        <authorList>
            <person name="Corre E."/>
            <person name="Pelletier E."/>
            <person name="Niang G."/>
            <person name="Scheremetjew M."/>
            <person name="Finn R."/>
            <person name="Kale V."/>
            <person name="Holt S."/>
            <person name="Cochrane G."/>
            <person name="Meng A."/>
            <person name="Brown T."/>
            <person name="Cohen L."/>
        </authorList>
    </citation>
    <scope>NUCLEOTIDE SEQUENCE</scope>
    <source>
        <strain evidence="9">RCC1537</strain>
    </source>
</reference>
<sequence length="360" mass="40548">MCPPTSDVPVVAGGERVDPACAPMTLQDIRKVIPQECFVKDTGRSLWFLARDLAVLATAPLVYPHVAASANPLLYLAYWNFYGFFMWALFVVGHDCGHTTFSNSKLLNDVCGHIAHAPLLVPYYPWAMSHRRHHMYHNHQKKDASHPWFTKASMPKLPAFTRSFLKSPLAPFLAYPIYLFEGSFDGSHVFPLSKLYRGASTRAKLECAVSTATVLAFGAAAKLACGSWATLALAYGGCYACFTFWLFMVTYFQHHDHGTLVYDDADWSYLKGALQTIDRTYGFGLDSLHHNISDGHVVHHLFFTQVPHYHLTKATEHVAPFLAKAGVYKKVVHDNYLKDFWRTFLTCNFTGWKWANGKAN</sequence>
<evidence type="ECO:0000256" key="4">
    <source>
        <dbReference type="ARBA" id="ARBA00023002"/>
    </source>
</evidence>
<feature type="transmembrane region" description="Helical" evidence="6">
    <location>
        <begin position="227"/>
        <end position="247"/>
    </location>
</feature>
<reference evidence="10" key="2">
    <citation type="submission" date="2021-05" db="EMBL/GenBank/DDBJ databases">
        <title>The genome of the haptophyte Pavlova lutheri (Diacronema luteri, Pavlovales) - a model for lipid biosynthesis in eukaryotic algae.</title>
        <authorList>
            <person name="Hulatt C.J."/>
            <person name="Posewitz M.C."/>
        </authorList>
    </citation>
    <scope>NUCLEOTIDE SEQUENCE</scope>
    <source>
        <strain evidence="10">NIVA-4/92</strain>
    </source>
</reference>
<evidence type="ECO:0000313" key="10">
    <source>
        <dbReference type="EMBL" id="KAG8469752.1"/>
    </source>
</evidence>
<comment type="subcellular location">
    <subcellularLocation>
        <location evidence="1">Membrane</location>
    </subcellularLocation>
</comment>
<dbReference type="InterPro" id="IPR012171">
    <property type="entry name" value="Fatty_acid_desaturase"/>
</dbReference>
<keyword evidence="6" id="KW-0812">Transmembrane</keyword>
<dbReference type="GO" id="GO:0006629">
    <property type="term" value="P:lipid metabolic process"/>
    <property type="evidence" value="ECO:0007669"/>
    <property type="project" value="InterPro"/>
</dbReference>
<dbReference type="OrthoDB" id="1461976at2759"/>
<evidence type="ECO:0000259" key="8">
    <source>
        <dbReference type="Pfam" id="PF11960"/>
    </source>
</evidence>
<proteinExistence type="inferred from homology"/>
<dbReference type="EMBL" id="JAGTXO010000002">
    <property type="protein sequence ID" value="KAG8469752.1"/>
    <property type="molecule type" value="Genomic_DNA"/>
</dbReference>
<protein>
    <recommendedName>
        <fullName evidence="12">Fatty acid desaturase domain-containing protein</fullName>
    </recommendedName>
</protein>
<dbReference type="EMBL" id="HBEB01017183">
    <property type="protein sequence ID" value="CAD8276748.1"/>
    <property type="molecule type" value="Transcribed_RNA"/>
</dbReference>
<evidence type="ECO:0000313" key="11">
    <source>
        <dbReference type="Proteomes" id="UP000751190"/>
    </source>
</evidence>
<evidence type="ECO:0000259" key="7">
    <source>
        <dbReference type="Pfam" id="PF00487"/>
    </source>
</evidence>
<dbReference type="GO" id="GO:0016717">
    <property type="term" value="F:oxidoreductase activity, acting on paired donors, with oxidation of a pair of donors resulting in the reduction of molecular oxygen to two molecules of water"/>
    <property type="evidence" value="ECO:0007669"/>
    <property type="project" value="InterPro"/>
</dbReference>
<organism evidence="9">
    <name type="scientific">Diacronema lutheri</name>
    <name type="common">Unicellular marine alga</name>
    <name type="synonym">Monochrysis lutheri</name>
    <dbReference type="NCBI Taxonomy" id="2081491"/>
    <lineage>
        <taxon>Eukaryota</taxon>
        <taxon>Haptista</taxon>
        <taxon>Haptophyta</taxon>
        <taxon>Pavlovophyceae</taxon>
        <taxon>Pavlovales</taxon>
        <taxon>Pavlovaceae</taxon>
        <taxon>Diacronema</taxon>
    </lineage>
</organism>
<evidence type="ECO:0008006" key="12">
    <source>
        <dbReference type="Google" id="ProtNLM"/>
    </source>
</evidence>
<dbReference type="Proteomes" id="UP000751190">
    <property type="component" value="Unassembled WGS sequence"/>
</dbReference>
<name>A0A7R9YMG6_DIALT</name>
<evidence type="ECO:0000256" key="6">
    <source>
        <dbReference type="SAM" id="Phobius"/>
    </source>
</evidence>
<feature type="transmembrane region" description="Helical" evidence="6">
    <location>
        <begin position="73"/>
        <end position="92"/>
    </location>
</feature>
<dbReference type="OMA" id="WDNYNAC"/>
<dbReference type="PANTHER" id="PTHR32100">
    <property type="entry name" value="OMEGA-6 FATTY ACID DESATURASE, CHLOROPLASTIC"/>
    <property type="match status" value="1"/>
</dbReference>
<dbReference type="Pfam" id="PF00487">
    <property type="entry name" value="FA_desaturase"/>
    <property type="match status" value="1"/>
</dbReference>
<evidence type="ECO:0000256" key="2">
    <source>
        <dbReference type="ARBA" id="ARBA00005189"/>
    </source>
</evidence>
<evidence type="ECO:0000256" key="3">
    <source>
        <dbReference type="ARBA" id="ARBA00009295"/>
    </source>
</evidence>
<feature type="domain" description="Fatty acid desaturase N-terminal" evidence="8">
    <location>
        <begin position="12"/>
        <end position="56"/>
    </location>
</feature>
<gene>
    <name evidence="10" type="ORF">KFE25_006207</name>
    <name evidence="9" type="ORF">PLUT1463_LOCUS11065</name>
</gene>
<feature type="domain" description="Fatty acid desaturase" evidence="7">
    <location>
        <begin position="76"/>
        <end position="328"/>
    </location>
</feature>
<dbReference type="Pfam" id="PF11960">
    <property type="entry name" value="DUF3474"/>
    <property type="match status" value="1"/>
</dbReference>
<evidence type="ECO:0000256" key="5">
    <source>
        <dbReference type="ARBA" id="ARBA00023136"/>
    </source>
</evidence>
<evidence type="ECO:0000313" key="9">
    <source>
        <dbReference type="EMBL" id="CAD8276748.1"/>
    </source>
</evidence>
<keyword evidence="6" id="KW-1133">Transmembrane helix</keyword>
<dbReference type="AlphaFoldDB" id="A0A7R9YMG6"/>
<comment type="pathway">
    <text evidence="2">Lipid metabolism.</text>
</comment>
<comment type="similarity">
    <text evidence="3">Belongs to the fatty acid desaturase type 1 family.</text>
</comment>
<dbReference type="GO" id="GO:0016020">
    <property type="term" value="C:membrane"/>
    <property type="evidence" value="ECO:0007669"/>
    <property type="project" value="UniProtKB-SubCell"/>
</dbReference>
<keyword evidence="4" id="KW-0560">Oxidoreductase</keyword>
<dbReference type="InterPro" id="IPR021863">
    <property type="entry name" value="FAS_N"/>
</dbReference>